<protein>
    <submittedName>
        <fullName evidence="2">Uncharacterized protein</fullName>
    </submittedName>
</protein>
<reference evidence="2" key="1">
    <citation type="journal article" date="2020" name="Microb. Genom.">
        <title>Genetic diversity of clinical and environmental Mucorales isolates obtained from an investigation of mucormycosis cases among solid organ transplant recipients.</title>
        <authorList>
            <person name="Nguyen M.H."/>
            <person name="Kaul D."/>
            <person name="Muto C."/>
            <person name="Cheng S.J."/>
            <person name="Richter R.A."/>
            <person name="Bruno V.M."/>
            <person name="Liu G."/>
            <person name="Beyhan S."/>
            <person name="Sundermann A.J."/>
            <person name="Mounaud S."/>
            <person name="Pasculle A.W."/>
            <person name="Nierman W.C."/>
            <person name="Driscoll E."/>
            <person name="Cumbie R."/>
            <person name="Clancy C.J."/>
            <person name="Dupont C.L."/>
        </authorList>
    </citation>
    <scope>NUCLEOTIDE SEQUENCE</scope>
    <source>
        <strain evidence="2">GL16</strain>
    </source>
</reference>
<dbReference type="OrthoDB" id="2256709at2759"/>
<proteinExistence type="predicted"/>
<comment type="caution">
    <text evidence="2">The sequence shown here is derived from an EMBL/GenBank/DDBJ whole genome shotgun (WGS) entry which is preliminary data.</text>
</comment>
<feature type="region of interest" description="Disordered" evidence="1">
    <location>
        <begin position="267"/>
        <end position="290"/>
    </location>
</feature>
<accession>A0A9P6XWU9</accession>
<gene>
    <name evidence="2" type="ORF">G6F51_012388</name>
</gene>
<evidence type="ECO:0000256" key="1">
    <source>
        <dbReference type="SAM" id="MobiDB-lite"/>
    </source>
</evidence>
<dbReference type="Proteomes" id="UP000717996">
    <property type="component" value="Unassembled WGS sequence"/>
</dbReference>
<feature type="region of interest" description="Disordered" evidence="1">
    <location>
        <begin position="381"/>
        <end position="400"/>
    </location>
</feature>
<name>A0A9P6XWU9_RHIOR</name>
<dbReference type="AlphaFoldDB" id="A0A9P6XWU9"/>
<evidence type="ECO:0000313" key="3">
    <source>
        <dbReference type="Proteomes" id="UP000717996"/>
    </source>
</evidence>
<evidence type="ECO:0000313" key="2">
    <source>
        <dbReference type="EMBL" id="KAG1533892.1"/>
    </source>
</evidence>
<sequence length="560" mass="63691">MSSTTTPPTIEQILAHQQEQIDQLTHLLNQNQNAQPSAEQPTLSSNDQHTQVMDEDELVNNLHSLEIRPTYPWQPSAMLSELMHFEQSLFTTAPLPEQQRKDLIEKYPGMNNTIYNPPDTIPDAIRAMNAGQQRHDRSLKRLQYLTSGTVRPLDVLALEISRDFSNPNVQRYLQMLADCRLLILNLSSEITEMRKNLAFQAINPKFSSSSVSSSSNYIMPLDEFQRALSQQTTNLEAVQKASRFGKKLRPNSTNQQLGPHAQHLQFFRSGPSSQQGGYTNRHKYNSNNNNHNTFSRRPAQPVLFPADHTFNSKLAASYNQIRLFNPFSQHTTSHNQSSTNNSLQYRPKTTTTTRNTIAIAERGNRDSFSTTTTNHTRFLQPTLRDSQEERRSQTGLQPEEAQLIPYSTTLQNGNIAGGHTNNQAQQLDDFHRFIRRISPYCSAPSITTFPSLLLGSQHLPIQNHTLWIVPGTMALHQNHQTYSRMGTSTRDTTQLLPRRLDFDSRLFSTGTPTNSTSCTETTVSRMDYQHEEIDSYTNTKDRSPRLLIEYHHNDSPTAGN</sequence>
<organism evidence="2 3">
    <name type="scientific">Rhizopus oryzae</name>
    <name type="common">Mucormycosis agent</name>
    <name type="synonym">Rhizopus arrhizus var. delemar</name>
    <dbReference type="NCBI Taxonomy" id="64495"/>
    <lineage>
        <taxon>Eukaryota</taxon>
        <taxon>Fungi</taxon>
        <taxon>Fungi incertae sedis</taxon>
        <taxon>Mucoromycota</taxon>
        <taxon>Mucoromycotina</taxon>
        <taxon>Mucoromycetes</taxon>
        <taxon>Mucorales</taxon>
        <taxon>Mucorineae</taxon>
        <taxon>Rhizopodaceae</taxon>
        <taxon>Rhizopus</taxon>
    </lineage>
</organism>
<dbReference type="EMBL" id="JAANIT010003560">
    <property type="protein sequence ID" value="KAG1533892.1"/>
    <property type="molecule type" value="Genomic_DNA"/>
</dbReference>